<dbReference type="InterPro" id="IPR036296">
    <property type="entry name" value="SKP1-like_dim_sf"/>
</dbReference>
<accession>A0AAU9IG70</accession>
<dbReference type="GO" id="GO:0006511">
    <property type="term" value="P:ubiquitin-dependent protein catabolic process"/>
    <property type="evidence" value="ECO:0007669"/>
    <property type="project" value="InterPro"/>
</dbReference>
<reference evidence="5" key="1">
    <citation type="submission" date="2021-09" db="EMBL/GenBank/DDBJ databases">
        <authorList>
            <consortium name="AG Swart"/>
            <person name="Singh M."/>
            <person name="Singh A."/>
            <person name="Seah K."/>
            <person name="Emmerich C."/>
        </authorList>
    </citation>
    <scope>NUCLEOTIDE SEQUENCE</scope>
    <source>
        <strain evidence="5">ATCC30299</strain>
    </source>
</reference>
<sequence length="167" mass="18558">MDVEQDVYILKSEGGNGPEFRISKDSVGLSRVLSDLEGDDAIELNFSAQTLSKILEYLNKYKNNAPASIERPLRAKVLKEVVSEWDAAFVELEIPDLYDLLCAAHLLDIAPLVDLCGAKVATLIDRKDAEQIREIFGLANDLTPEQQESAKREFHSILVDEIQAPTS</sequence>
<keyword evidence="2 3" id="KW-0833">Ubl conjugation pathway</keyword>
<protein>
    <recommendedName>
        <fullName evidence="4">SKP1 component dimerisation domain-containing protein</fullName>
    </recommendedName>
</protein>
<dbReference type="EMBL" id="CAJZBQ010000011">
    <property type="protein sequence ID" value="CAG9313925.1"/>
    <property type="molecule type" value="Genomic_DNA"/>
</dbReference>
<keyword evidence="6" id="KW-1185">Reference proteome</keyword>
<dbReference type="PANTHER" id="PTHR11165">
    <property type="entry name" value="SKP1"/>
    <property type="match status" value="1"/>
</dbReference>
<evidence type="ECO:0000313" key="5">
    <source>
        <dbReference type="EMBL" id="CAG9313925.1"/>
    </source>
</evidence>
<comment type="pathway">
    <text evidence="3">Protein modification; protein ubiquitination.</text>
</comment>
<comment type="similarity">
    <text evidence="1 3">Belongs to the SKP1 family.</text>
</comment>
<dbReference type="SUPFAM" id="SSF81382">
    <property type="entry name" value="Skp1 dimerisation domain-like"/>
    <property type="match status" value="1"/>
</dbReference>
<dbReference type="InterPro" id="IPR016072">
    <property type="entry name" value="Skp1_comp_dimer"/>
</dbReference>
<dbReference type="SMART" id="SM00512">
    <property type="entry name" value="Skp1"/>
    <property type="match status" value="1"/>
</dbReference>
<evidence type="ECO:0000313" key="6">
    <source>
        <dbReference type="Proteomes" id="UP001162131"/>
    </source>
</evidence>
<dbReference type="Pfam" id="PF01466">
    <property type="entry name" value="Skp1"/>
    <property type="match status" value="1"/>
</dbReference>
<comment type="caution">
    <text evidence="5">The sequence shown here is derived from an EMBL/GenBank/DDBJ whole genome shotgun (WGS) entry which is preliminary data.</text>
</comment>
<dbReference type="AlphaFoldDB" id="A0AAU9IG70"/>
<dbReference type="InterPro" id="IPR001232">
    <property type="entry name" value="SKP1-like"/>
</dbReference>
<dbReference type="Proteomes" id="UP001162131">
    <property type="component" value="Unassembled WGS sequence"/>
</dbReference>
<dbReference type="PIRSF" id="PIRSF028729">
    <property type="entry name" value="E3_ubiquit_lig_SCF_Skp"/>
    <property type="match status" value="1"/>
</dbReference>
<evidence type="ECO:0000256" key="3">
    <source>
        <dbReference type="PIRNR" id="PIRNR028729"/>
    </source>
</evidence>
<feature type="domain" description="SKP1 component dimerisation" evidence="4">
    <location>
        <begin position="111"/>
        <end position="153"/>
    </location>
</feature>
<evidence type="ECO:0000256" key="2">
    <source>
        <dbReference type="ARBA" id="ARBA00022786"/>
    </source>
</evidence>
<evidence type="ECO:0000259" key="4">
    <source>
        <dbReference type="Pfam" id="PF01466"/>
    </source>
</evidence>
<name>A0AAU9IG70_9CILI</name>
<dbReference type="InterPro" id="IPR011333">
    <property type="entry name" value="SKP1/BTB/POZ_sf"/>
</dbReference>
<dbReference type="InterPro" id="IPR016897">
    <property type="entry name" value="SKP1"/>
</dbReference>
<organism evidence="5 6">
    <name type="scientific">Blepharisma stoltei</name>
    <dbReference type="NCBI Taxonomy" id="1481888"/>
    <lineage>
        <taxon>Eukaryota</taxon>
        <taxon>Sar</taxon>
        <taxon>Alveolata</taxon>
        <taxon>Ciliophora</taxon>
        <taxon>Postciliodesmatophora</taxon>
        <taxon>Heterotrichea</taxon>
        <taxon>Heterotrichida</taxon>
        <taxon>Blepharismidae</taxon>
        <taxon>Blepharisma</taxon>
    </lineage>
</organism>
<gene>
    <name evidence="5" type="ORF">BSTOLATCC_MIC9726</name>
</gene>
<proteinExistence type="inferred from homology"/>
<evidence type="ECO:0000256" key="1">
    <source>
        <dbReference type="ARBA" id="ARBA00009993"/>
    </source>
</evidence>
<dbReference type="Gene3D" id="3.30.710.10">
    <property type="entry name" value="Potassium Channel Kv1.1, Chain A"/>
    <property type="match status" value="1"/>
</dbReference>